<dbReference type="EMBL" id="QNRY01000006">
    <property type="protein sequence ID" value="RBP64885.1"/>
    <property type="molecule type" value="Genomic_DNA"/>
</dbReference>
<dbReference type="AlphaFoldDB" id="A0A366I8S5"/>
<proteinExistence type="predicted"/>
<evidence type="ECO:0000313" key="2">
    <source>
        <dbReference type="EMBL" id="RBP64885.1"/>
    </source>
</evidence>
<keyword evidence="1" id="KW-0175">Coiled coil</keyword>
<evidence type="ECO:0000313" key="3">
    <source>
        <dbReference type="Proteomes" id="UP000253046"/>
    </source>
</evidence>
<accession>A0A366I8S5</accession>
<sequence>MNKRLENSPLPWRIRLPKGAYGWDIVSDSMTVCMMSNHPSHQKRAEADARRIIACVNACDGISTENLIDNVPLKQGLSGLNQRIRDAEKQRDDALQRVAQLEQVLDGLPQDAIAGGWTAKGISEYAKNLEEKLANQQANVNKNGGEK</sequence>
<gene>
    <name evidence="2" type="ORF">DES54_106110</name>
</gene>
<dbReference type="Proteomes" id="UP000253046">
    <property type="component" value="Unassembled WGS sequence"/>
</dbReference>
<comment type="caution">
    <text evidence="2">The sequence shown here is derived from an EMBL/GenBank/DDBJ whole genome shotgun (WGS) entry which is preliminary data.</text>
</comment>
<feature type="coiled-coil region" evidence="1">
    <location>
        <begin position="77"/>
        <end position="146"/>
    </location>
</feature>
<reference evidence="2 3" key="1">
    <citation type="submission" date="2018-06" db="EMBL/GenBank/DDBJ databases">
        <title>Genomic Encyclopedia of Type Strains, Phase IV (KMG-IV): sequencing the most valuable type-strain genomes for metagenomic binning, comparative biology and taxonomic classification.</title>
        <authorList>
            <person name="Goeker M."/>
        </authorList>
    </citation>
    <scope>NUCLEOTIDE SEQUENCE [LARGE SCALE GENOMIC DNA]</scope>
    <source>
        <strain evidence="2 3">DSM 30166</strain>
    </source>
</reference>
<name>A0A366I8S5_9GAMM</name>
<dbReference type="RefSeq" id="WP_113865505.1">
    <property type="nucleotide sequence ID" value="NZ_AGJP01000001.1"/>
</dbReference>
<keyword evidence="3" id="KW-1185">Reference proteome</keyword>
<dbReference type="OrthoDB" id="6478242at2"/>
<protein>
    <submittedName>
        <fullName evidence="2">Uncharacterized protein</fullName>
    </submittedName>
</protein>
<evidence type="ECO:0000256" key="1">
    <source>
        <dbReference type="SAM" id="Coils"/>
    </source>
</evidence>
<organism evidence="2 3">
    <name type="scientific">Brenneria salicis ATCC 15712 = DSM 30166</name>
    <dbReference type="NCBI Taxonomy" id="714314"/>
    <lineage>
        <taxon>Bacteria</taxon>
        <taxon>Pseudomonadati</taxon>
        <taxon>Pseudomonadota</taxon>
        <taxon>Gammaproteobacteria</taxon>
        <taxon>Enterobacterales</taxon>
        <taxon>Pectobacteriaceae</taxon>
        <taxon>Brenneria</taxon>
    </lineage>
</organism>